<feature type="region of interest" description="Disordered" evidence="8">
    <location>
        <begin position="104"/>
        <end position="133"/>
    </location>
</feature>
<comment type="subcellular location">
    <subcellularLocation>
        <location evidence="1">Endoplasmic reticulum membrane</location>
        <topology evidence="1">Multi-pass membrane protein</topology>
    </subcellularLocation>
</comment>
<evidence type="ECO:0000256" key="7">
    <source>
        <dbReference type="ARBA" id="ARBA00023136"/>
    </source>
</evidence>
<feature type="transmembrane region" description="Helical" evidence="9">
    <location>
        <begin position="29"/>
        <end position="55"/>
    </location>
</feature>
<dbReference type="GO" id="GO:0005576">
    <property type="term" value="C:extracellular region"/>
    <property type="evidence" value="ECO:0007669"/>
    <property type="project" value="InterPro"/>
</dbReference>
<dbReference type="GeneID" id="108669237"/>
<evidence type="ECO:0000256" key="4">
    <source>
        <dbReference type="ARBA" id="ARBA00022824"/>
    </source>
</evidence>
<dbReference type="Proteomes" id="UP000694843">
    <property type="component" value="Unplaced"/>
</dbReference>
<dbReference type="Pfam" id="PF01607">
    <property type="entry name" value="CBM_14"/>
    <property type="match status" value="1"/>
</dbReference>
<evidence type="ECO:0000256" key="6">
    <source>
        <dbReference type="ARBA" id="ARBA00023098"/>
    </source>
</evidence>
<keyword evidence="5 9" id="KW-1133">Transmembrane helix</keyword>
<dbReference type="OrthoDB" id="6344763at2759"/>
<dbReference type="SUPFAM" id="SSF57625">
    <property type="entry name" value="Invertebrate chitin-binding proteins"/>
    <property type="match status" value="1"/>
</dbReference>
<evidence type="ECO:0000256" key="2">
    <source>
        <dbReference type="ARBA" id="ARBA00022064"/>
    </source>
</evidence>
<proteinExistence type="predicted"/>
<evidence type="ECO:0000256" key="3">
    <source>
        <dbReference type="ARBA" id="ARBA00022692"/>
    </source>
</evidence>
<gene>
    <name evidence="12" type="primary">LOC108669237</name>
</gene>
<dbReference type="CDD" id="cd23995">
    <property type="entry name" value="Seipin_BSCL2_like"/>
    <property type="match status" value="1"/>
</dbReference>
<dbReference type="Gene3D" id="2.170.140.10">
    <property type="entry name" value="Chitin binding domain"/>
    <property type="match status" value="1"/>
</dbReference>
<dbReference type="PANTHER" id="PTHR21212">
    <property type="entry name" value="BERNARDINELLI-SEIP CONGENITAL LIPODYSTROPHY 2 HOMOLOG BSCL2 PROTEIN"/>
    <property type="match status" value="1"/>
</dbReference>
<dbReference type="GO" id="GO:0006629">
    <property type="term" value="P:lipid metabolic process"/>
    <property type="evidence" value="ECO:0007669"/>
    <property type="project" value="UniProtKB-KW"/>
</dbReference>
<evidence type="ECO:0000313" key="11">
    <source>
        <dbReference type="Proteomes" id="UP000694843"/>
    </source>
</evidence>
<protein>
    <recommendedName>
        <fullName evidence="2">Seipin</fullName>
    </recommendedName>
</protein>
<dbReference type="AlphaFoldDB" id="A0A979FWJ4"/>
<evidence type="ECO:0000256" key="9">
    <source>
        <dbReference type="SAM" id="Phobius"/>
    </source>
</evidence>
<evidence type="ECO:0000259" key="10">
    <source>
        <dbReference type="PROSITE" id="PS50940"/>
    </source>
</evidence>
<reference evidence="12" key="1">
    <citation type="submission" date="2025-08" db="UniProtKB">
        <authorList>
            <consortium name="RefSeq"/>
        </authorList>
    </citation>
    <scope>IDENTIFICATION</scope>
    <source>
        <tissue evidence="12">Whole organism</tissue>
    </source>
</reference>
<name>A0A979FWJ4_HYAAZ</name>
<keyword evidence="3 9" id="KW-0812">Transmembrane</keyword>
<dbReference type="GO" id="GO:0008061">
    <property type="term" value="F:chitin binding"/>
    <property type="evidence" value="ECO:0007669"/>
    <property type="project" value="InterPro"/>
</dbReference>
<dbReference type="KEGG" id="hazt:108669237"/>
<dbReference type="SMART" id="SM00494">
    <property type="entry name" value="ChtBD2"/>
    <property type="match status" value="1"/>
</dbReference>
<dbReference type="Pfam" id="PF06775">
    <property type="entry name" value="Seipin"/>
    <property type="match status" value="1"/>
</dbReference>
<dbReference type="InterPro" id="IPR002557">
    <property type="entry name" value="Chitin-bd_dom"/>
</dbReference>
<sequence>MKFFGSFLNERIKSFANFVTWVMSRCSSVMVAVTVFVLLLLISFWLALFLHLILVQVFLPTQSFSWPVHFEFENCRDRPGLCSDPLGVVPLAADTDLHNHCTFPPHNHGERKKSGKEDPGGVVCQGAPRGPPSPIFARGQSYSIDVELVLPDSPANRDVGMFMVQVSLLDSKSGAVSSRRRPVLTPYRSALQRHVYGAGDRHCMHLSSIIIGMLRRPRLFMMLLSVLHGTGVASTGSSRYRVHPQAGFGIADPAAKVHYISFEIQCAQLCSISGSSVYSVTEENTGKVRCRIASSGFRAENLTAGAAAAGETTYVDQLTTATEQALTTATEQELTTATEQELTTATEQALTTATEQALTTATEQQLTTAATTEGPCLTAADIDCSTVEKDTFFYHPTDCTKYLRCERRTEILSTNSCETGLFFDLDLEECVTPKPAKCSCQTSI</sequence>
<dbReference type="GO" id="GO:0140042">
    <property type="term" value="P:lipid droplet formation"/>
    <property type="evidence" value="ECO:0007669"/>
    <property type="project" value="UniProtKB-ARBA"/>
</dbReference>
<keyword evidence="11" id="KW-1185">Reference proteome</keyword>
<feature type="domain" description="Chitin-binding type-2" evidence="10">
    <location>
        <begin position="381"/>
        <end position="439"/>
    </location>
</feature>
<dbReference type="GO" id="GO:0005789">
    <property type="term" value="C:endoplasmic reticulum membrane"/>
    <property type="evidence" value="ECO:0007669"/>
    <property type="project" value="UniProtKB-SubCell"/>
</dbReference>
<evidence type="ECO:0000256" key="5">
    <source>
        <dbReference type="ARBA" id="ARBA00022989"/>
    </source>
</evidence>
<keyword evidence="6" id="KW-0443">Lipid metabolism</keyword>
<dbReference type="RefSeq" id="XP_047740948.1">
    <property type="nucleotide sequence ID" value="XM_047884992.1"/>
</dbReference>
<dbReference type="PANTHER" id="PTHR21212:SF0">
    <property type="entry name" value="SEIPIN"/>
    <property type="match status" value="1"/>
</dbReference>
<evidence type="ECO:0000256" key="1">
    <source>
        <dbReference type="ARBA" id="ARBA00004477"/>
    </source>
</evidence>
<dbReference type="PROSITE" id="PS50940">
    <property type="entry name" value="CHIT_BIND_II"/>
    <property type="match status" value="1"/>
</dbReference>
<keyword evidence="7 9" id="KW-0472">Membrane</keyword>
<dbReference type="InterPro" id="IPR009617">
    <property type="entry name" value="Seipin"/>
</dbReference>
<evidence type="ECO:0000313" key="12">
    <source>
        <dbReference type="RefSeq" id="XP_047740948.1"/>
    </source>
</evidence>
<keyword evidence="4" id="KW-0256">Endoplasmic reticulum</keyword>
<organism evidence="11 12">
    <name type="scientific">Hyalella azteca</name>
    <name type="common">Amphipod</name>
    <dbReference type="NCBI Taxonomy" id="294128"/>
    <lineage>
        <taxon>Eukaryota</taxon>
        <taxon>Metazoa</taxon>
        <taxon>Ecdysozoa</taxon>
        <taxon>Arthropoda</taxon>
        <taxon>Crustacea</taxon>
        <taxon>Multicrustacea</taxon>
        <taxon>Malacostraca</taxon>
        <taxon>Eumalacostraca</taxon>
        <taxon>Peracarida</taxon>
        <taxon>Amphipoda</taxon>
        <taxon>Senticaudata</taxon>
        <taxon>Talitrida</taxon>
        <taxon>Talitroidea</taxon>
        <taxon>Hyalellidae</taxon>
        <taxon>Hyalella</taxon>
    </lineage>
</organism>
<dbReference type="InterPro" id="IPR036508">
    <property type="entry name" value="Chitin-bd_dom_sf"/>
</dbReference>
<evidence type="ECO:0000256" key="8">
    <source>
        <dbReference type="SAM" id="MobiDB-lite"/>
    </source>
</evidence>
<accession>A0A979FWJ4</accession>